<dbReference type="EMBL" id="JAATIZ010000001">
    <property type="protein sequence ID" value="NJB64535.1"/>
    <property type="molecule type" value="Genomic_DNA"/>
</dbReference>
<dbReference type="Pfam" id="PF00078">
    <property type="entry name" value="RVT_1"/>
    <property type="match status" value="1"/>
</dbReference>
<dbReference type="Proteomes" id="UP000783934">
    <property type="component" value="Unassembled WGS sequence"/>
</dbReference>
<gene>
    <name evidence="2" type="ORF">GGR41_000756</name>
</gene>
<evidence type="ECO:0000313" key="2">
    <source>
        <dbReference type="EMBL" id="NJB64535.1"/>
    </source>
</evidence>
<reference evidence="2 3" key="1">
    <citation type="submission" date="2020-03" db="EMBL/GenBank/DDBJ databases">
        <title>Genomic Encyclopedia of Type Strains, Phase IV (KMG-IV): sequencing the most valuable type-strain genomes for metagenomic binning, comparative biology and taxonomic classification.</title>
        <authorList>
            <person name="Goeker M."/>
        </authorList>
    </citation>
    <scope>NUCLEOTIDE SEQUENCE [LARGE SCALE GENOMIC DNA]</scope>
    <source>
        <strain evidence="2 3">DSM 26613</strain>
    </source>
</reference>
<organism evidence="2 3">
    <name type="scientific">Paenalcaligenes hominis</name>
    <dbReference type="NCBI Taxonomy" id="643674"/>
    <lineage>
        <taxon>Bacteria</taxon>
        <taxon>Pseudomonadati</taxon>
        <taxon>Pseudomonadota</taxon>
        <taxon>Betaproteobacteria</taxon>
        <taxon>Burkholderiales</taxon>
        <taxon>Alcaligenaceae</taxon>
        <taxon>Paenalcaligenes</taxon>
    </lineage>
</organism>
<dbReference type="PROSITE" id="PS50878">
    <property type="entry name" value="RT_POL"/>
    <property type="match status" value="1"/>
</dbReference>
<comment type="caution">
    <text evidence="2">The sequence shown here is derived from an EMBL/GenBank/DDBJ whole genome shotgun (WGS) entry which is preliminary data.</text>
</comment>
<accession>A0ABX0WP61</accession>
<evidence type="ECO:0000313" key="3">
    <source>
        <dbReference type="Proteomes" id="UP000783934"/>
    </source>
</evidence>
<feature type="domain" description="Reverse transcriptase" evidence="1">
    <location>
        <begin position="31"/>
        <end position="350"/>
    </location>
</feature>
<dbReference type="InterPro" id="IPR043502">
    <property type="entry name" value="DNA/RNA_pol_sf"/>
</dbReference>
<dbReference type="RefSeq" id="WP_167660695.1">
    <property type="nucleotide sequence ID" value="NZ_BMCQ01000004.1"/>
</dbReference>
<sequence length="468" mass="53529">MNNKDWYRQRNYAHFDKALSKKEAKALVENPGRVSRHAFWPLIVSPIKSISRKKVENSSHRKINIKYRPIAYAAHSDSHIYTYYAKKLSESLEDRYKKDPICDQSVLAYRSFYPKKSNINFASEAFETIKELGSCEVIALDVKGFFDNMDPIQLKRSWQQLLGVKRLEADHYAVFKACTQSYGIGLPKLRNLFGGSVRRRRGKNGTAICCPPIFREKVVPELKPLSILVSDIKKESGSDIRKGIPQGLPISAVLANVYMLETDRVLARYLRMLGGQYQRYSDDILLIVPAGKGVYAEIALVRKLNRLKLSIQQSKTQRLLVYENRSSKKLEVRNVKNGEVSVIPYLGFDFCGSSIAVRSSTISRFMIKAKRAIKRAEIAAMKSGTPLKKRQLYARLTTLGYGDAYGKKVHESPPVLPKGAPRLGFFKYMERASQITSSKRIYRQIIKVDQRIHRLIDQAEKRVKRNLE</sequence>
<dbReference type="InterPro" id="IPR000477">
    <property type="entry name" value="RT_dom"/>
</dbReference>
<evidence type="ECO:0000259" key="1">
    <source>
        <dbReference type="PROSITE" id="PS50878"/>
    </source>
</evidence>
<keyword evidence="3" id="KW-1185">Reference proteome</keyword>
<dbReference type="SUPFAM" id="SSF56672">
    <property type="entry name" value="DNA/RNA polymerases"/>
    <property type="match status" value="1"/>
</dbReference>
<proteinExistence type="predicted"/>
<protein>
    <recommendedName>
        <fullName evidence="1">Reverse transcriptase domain-containing protein</fullName>
    </recommendedName>
</protein>
<name>A0ABX0WP61_9BURK</name>